<feature type="coiled-coil region" evidence="8">
    <location>
        <begin position="53"/>
        <end position="80"/>
    </location>
</feature>
<evidence type="ECO:0000313" key="10">
    <source>
        <dbReference type="Proteomes" id="UP000264541"/>
    </source>
</evidence>
<comment type="similarity">
    <text evidence="6">Belongs to the bacillales FliT family.</text>
</comment>
<comment type="caution">
    <text evidence="9">The sequence shown here is derived from an EMBL/GenBank/DDBJ whole genome shotgun (WGS) entry which is preliminary data.</text>
</comment>
<dbReference type="AlphaFoldDB" id="A0A372LNR3"/>
<keyword evidence="9" id="KW-0969">Cilium</keyword>
<evidence type="ECO:0000256" key="4">
    <source>
        <dbReference type="ARBA" id="ARBA00023186"/>
    </source>
</evidence>
<evidence type="ECO:0000256" key="8">
    <source>
        <dbReference type="SAM" id="Coils"/>
    </source>
</evidence>
<keyword evidence="9" id="KW-0966">Cell projection</keyword>
<dbReference type="InterPro" id="IPR008622">
    <property type="entry name" value="FliT"/>
</dbReference>
<comment type="function">
    <text evidence="5">May act as an export chaperone for the filament capping protein FliD.</text>
</comment>
<evidence type="ECO:0000256" key="5">
    <source>
        <dbReference type="ARBA" id="ARBA00093765"/>
    </source>
</evidence>
<dbReference type="Proteomes" id="UP000264541">
    <property type="component" value="Unassembled WGS sequence"/>
</dbReference>
<keyword evidence="8" id="KW-0175">Coiled coil</keyword>
<proteinExistence type="inferred from homology"/>
<evidence type="ECO:0000256" key="6">
    <source>
        <dbReference type="ARBA" id="ARBA00093785"/>
    </source>
</evidence>
<keyword evidence="10" id="KW-1185">Reference proteome</keyword>
<dbReference type="Pfam" id="PF05400">
    <property type="entry name" value="FliT"/>
    <property type="match status" value="1"/>
</dbReference>
<name>A0A372LNR3_9BACI</name>
<evidence type="ECO:0000256" key="7">
    <source>
        <dbReference type="ARBA" id="ARBA00093797"/>
    </source>
</evidence>
<reference evidence="9 10" key="1">
    <citation type="submission" date="2018-08" db="EMBL/GenBank/DDBJ databases">
        <title>Bacillus chawlae sp. nov., Bacillus glennii sp. nov., and Bacillus saganii sp. nov. Isolated from the Vehicle Assembly Building at Kennedy Space Center where the Viking Spacecraft were Assembled.</title>
        <authorList>
            <person name="Seuylemezian A."/>
            <person name="Vaishampayan P."/>
        </authorList>
    </citation>
    <scope>NUCLEOTIDE SEQUENCE [LARGE SCALE GENOMIC DNA]</scope>
    <source>
        <strain evidence="9 10">V47-23a</strain>
    </source>
</reference>
<evidence type="ECO:0000313" key="9">
    <source>
        <dbReference type="EMBL" id="RFU69336.1"/>
    </source>
</evidence>
<evidence type="ECO:0000256" key="1">
    <source>
        <dbReference type="ARBA" id="ARBA00004514"/>
    </source>
</evidence>
<keyword evidence="3" id="KW-1005">Bacterial flagellum biogenesis</keyword>
<organism evidence="9 10">
    <name type="scientific">Peribacillus saganii</name>
    <dbReference type="NCBI Taxonomy" id="2303992"/>
    <lineage>
        <taxon>Bacteria</taxon>
        <taxon>Bacillati</taxon>
        <taxon>Bacillota</taxon>
        <taxon>Bacilli</taxon>
        <taxon>Bacillales</taxon>
        <taxon>Bacillaceae</taxon>
        <taxon>Peribacillus</taxon>
    </lineage>
</organism>
<protein>
    <recommendedName>
        <fullName evidence="7">Flagellar protein FliT</fullName>
    </recommendedName>
</protein>
<keyword evidence="9" id="KW-0282">Flagellum</keyword>
<dbReference type="EMBL" id="QVTE01000026">
    <property type="protein sequence ID" value="RFU69336.1"/>
    <property type="molecule type" value="Genomic_DNA"/>
</dbReference>
<comment type="subcellular location">
    <subcellularLocation>
        <location evidence="1">Cytoplasm</location>
        <location evidence="1">Cytosol</location>
    </subcellularLocation>
</comment>
<keyword evidence="4" id="KW-0143">Chaperone</keyword>
<keyword evidence="2" id="KW-0963">Cytoplasm</keyword>
<evidence type="ECO:0000256" key="3">
    <source>
        <dbReference type="ARBA" id="ARBA00022795"/>
    </source>
</evidence>
<dbReference type="RefSeq" id="WP_117326544.1">
    <property type="nucleotide sequence ID" value="NZ_QVTE01000026.1"/>
</dbReference>
<gene>
    <name evidence="9" type="ORF">D0469_09665</name>
</gene>
<dbReference type="OrthoDB" id="2353131at2"/>
<evidence type="ECO:0000256" key="2">
    <source>
        <dbReference type="ARBA" id="ARBA00022490"/>
    </source>
</evidence>
<accession>A0A372LNR3</accession>
<sequence>MSSLEDYYRLTRKLVQLAETWEKSKDQDQSIVQIEAILEDRQLLLKHIIAPNSEEEKQLSKKLLEEEKNLNEKLTTIRHQIGEELQAIRKKKTYNNKYMNSYNNISTDGFFYDKKK</sequence>